<dbReference type="InterPro" id="IPR052744">
    <property type="entry name" value="GPAT/DAPAT"/>
</dbReference>
<comment type="caution">
    <text evidence="3">The sequence shown here is derived from an EMBL/GenBank/DDBJ whole genome shotgun (WGS) entry which is preliminary data.</text>
</comment>
<dbReference type="SUPFAM" id="SSF69593">
    <property type="entry name" value="Glycerol-3-phosphate (1)-acyltransferase"/>
    <property type="match status" value="1"/>
</dbReference>
<dbReference type="SMART" id="SM00563">
    <property type="entry name" value="PlsC"/>
    <property type="match status" value="1"/>
</dbReference>
<keyword evidence="1" id="KW-0472">Membrane</keyword>
<accession>A0ABN8CYN5</accession>
<evidence type="ECO:0000313" key="4">
    <source>
        <dbReference type="Proteomes" id="UP001158986"/>
    </source>
</evidence>
<dbReference type="PANTHER" id="PTHR31605:SF0">
    <property type="entry name" value="GLYCEROL-3-PHOSPHATE O-ACYLTRANSFERASE 1"/>
    <property type="match status" value="1"/>
</dbReference>
<proteinExistence type="predicted"/>
<name>A0ABN8CYN5_9STRA</name>
<feature type="transmembrane region" description="Helical" evidence="1">
    <location>
        <begin position="343"/>
        <end position="365"/>
    </location>
</feature>
<feature type="domain" description="Phospholipid/glycerol acyltransferase" evidence="2">
    <location>
        <begin position="52"/>
        <end position="194"/>
    </location>
</feature>
<sequence length="518" mass="59236">MLSTLLWLGLAVFVLVTQSYTILARFLRLLLHTYFRKIVVYGLNNFPREGPVILCPNHPNMLVDAILVITEVVSHGRNPYVWAKGSLFSNPIASFALKRLGAVPVYRPRRNETTLADVDSDKTPEELEEANRAMFEHTWRVLADGNVMVLFPEGTSYTAPKMLSLRTGVVRVATGFAKNYDTPIPIIPLGLNYFNKDHFRSQMTLEFGPSMMITPDMVHNKAFQKNEHSEVKRLTLELEERMHDVTLNAFDFTTIHIARMMRRLYLNTPGTIDANKEVRLTQYIVNMLEKEPQDEEQKERSATVRDKVMQYKEQLEKLRLKDQEVNLPVPKRQSLVQLFLERILYLLVLLPLATPGLLLNLPYYFVGSKMNSLAGFVESKSMFKIFAAGVLVPLQWLLLILSAWYFLGSSYAYTLAVGLPLLLYSHIRVLEESRSIVENVYFLFNITAHADQVAVLRKKRELLAEEVYELVTAYVDAKFLSAVHKSLASSPVNRRLRHRASSTSDTFCTTTIRESSIP</sequence>
<gene>
    <name evidence="3" type="ORF">PBS001_LOCUS3634</name>
</gene>
<evidence type="ECO:0000313" key="3">
    <source>
        <dbReference type="EMBL" id="CAH0517001.1"/>
    </source>
</evidence>
<evidence type="ECO:0000256" key="1">
    <source>
        <dbReference type="SAM" id="Phobius"/>
    </source>
</evidence>
<dbReference type="EMBL" id="CAKLCB010000220">
    <property type="protein sequence ID" value="CAH0517001.1"/>
    <property type="molecule type" value="Genomic_DNA"/>
</dbReference>
<dbReference type="Pfam" id="PF01553">
    <property type="entry name" value="Acyltransferase"/>
    <property type="match status" value="1"/>
</dbReference>
<dbReference type="CDD" id="cd07992">
    <property type="entry name" value="LPLAT_AAK14816-like"/>
    <property type="match status" value="1"/>
</dbReference>
<protein>
    <recommendedName>
        <fullName evidence="2">Phospholipid/glycerol acyltransferase domain-containing protein</fullName>
    </recommendedName>
</protein>
<feature type="transmembrane region" description="Helical" evidence="1">
    <location>
        <begin position="385"/>
        <end position="405"/>
    </location>
</feature>
<dbReference type="PANTHER" id="PTHR31605">
    <property type="entry name" value="GLYCEROL-3-PHOSPHATE O-ACYLTRANSFERASE 1"/>
    <property type="match status" value="1"/>
</dbReference>
<keyword evidence="4" id="KW-1185">Reference proteome</keyword>
<keyword evidence="1" id="KW-0812">Transmembrane</keyword>
<reference evidence="3 4" key="1">
    <citation type="submission" date="2021-11" db="EMBL/GenBank/DDBJ databases">
        <authorList>
            <person name="Islam A."/>
            <person name="Islam S."/>
            <person name="Flora M.S."/>
            <person name="Rahman M."/>
            <person name="Ziaur R.M."/>
            <person name="Epstein J.H."/>
            <person name="Hassan M."/>
            <person name="Klassen M."/>
            <person name="Woodard K."/>
            <person name="Webb A."/>
            <person name="Webby R.J."/>
            <person name="El Zowalaty M.E."/>
        </authorList>
    </citation>
    <scope>NUCLEOTIDE SEQUENCE [LARGE SCALE GENOMIC DNA]</scope>
    <source>
        <strain evidence="3">Pbs1</strain>
    </source>
</reference>
<keyword evidence="1" id="KW-1133">Transmembrane helix</keyword>
<evidence type="ECO:0000259" key="2">
    <source>
        <dbReference type="SMART" id="SM00563"/>
    </source>
</evidence>
<dbReference type="Proteomes" id="UP001158986">
    <property type="component" value="Unassembled WGS sequence"/>
</dbReference>
<organism evidence="3 4">
    <name type="scientific">Peronospora belbahrii</name>
    <dbReference type="NCBI Taxonomy" id="622444"/>
    <lineage>
        <taxon>Eukaryota</taxon>
        <taxon>Sar</taxon>
        <taxon>Stramenopiles</taxon>
        <taxon>Oomycota</taxon>
        <taxon>Peronosporomycetes</taxon>
        <taxon>Peronosporales</taxon>
        <taxon>Peronosporaceae</taxon>
        <taxon>Peronospora</taxon>
    </lineage>
</organism>
<dbReference type="InterPro" id="IPR002123">
    <property type="entry name" value="Plipid/glycerol_acylTrfase"/>
</dbReference>